<feature type="region of interest" description="Disordered" evidence="1">
    <location>
        <begin position="1"/>
        <end position="56"/>
    </location>
</feature>
<dbReference type="EMBL" id="ADBV01011141">
    <property type="protein sequence ID" value="EJW75071.1"/>
    <property type="molecule type" value="Genomic_DNA"/>
</dbReference>
<name>J9DZ03_WUCBA</name>
<evidence type="ECO:0000313" key="2">
    <source>
        <dbReference type="EMBL" id="EJW75071.1"/>
    </source>
</evidence>
<proteinExistence type="predicted"/>
<feature type="region of interest" description="Disordered" evidence="1">
    <location>
        <begin position="129"/>
        <end position="164"/>
    </location>
</feature>
<gene>
    <name evidence="2" type="ORF">WUBG_14019</name>
</gene>
<dbReference type="AlphaFoldDB" id="J9DZ03"/>
<organism evidence="2 3">
    <name type="scientific">Wuchereria bancrofti</name>
    <dbReference type="NCBI Taxonomy" id="6293"/>
    <lineage>
        <taxon>Eukaryota</taxon>
        <taxon>Metazoa</taxon>
        <taxon>Ecdysozoa</taxon>
        <taxon>Nematoda</taxon>
        <taxon>Chromadorea</taxon>
        <taxon>Rhabditida</taxon>
        <taxon>Spirurina</taxon>
        <taxon>Spiruromorpha</taxon>
        <taxon>Filarioidea</taxon>
        <taxon>Onchocercidae</taxon>
        <taxon>Wuchereria</taxon>
    </lineage>
</organism>
<accession>J9DZ03</accession>
<comment type="caution">
    <text evidence="2">The sequence shown here is derived from an EMBL/GenBank/DDBJ whole genome shotgun (WGS) entry which is preliminary data.</text>
</comment>
<dbReference type="Proteomes" id="UP000004810">
    <property type="component" value="Unassembled WGS sequence"/>
</dbReference>
<feature type="compositionally biased region" description="Polar residues" evidence="1">
    <location>
        <begin position="1"/>
        <end position="13"/>
    </location>
</feature>
<evidence type="ECO:0000256" key="1">
    <source>
        <dbReference type="SAM" id="MobiDB-lite"/>
    </source>
</evidence>
<protein>
    <submittedName>
        <fullName evidence="2">Uncharacterized protein</fullName>
    </submittedName>
</protein>
<reference evidence="3" key="1">
    <citation type="submission" date="2012-08" db="EMBL/GenBank/DDBJ databases">
        <title>The Genome Sequence of Wuchereria bancrofti.</title>
        <authorList>
            <person name="Nutman T.B."/>
            <person name="Fink D.L."/>
            <person name="Russ C."/>
            <person name="Young S."/>
            <person name="Zeng Q."/>
            <person name="Koehrsen M."/>
            <person name="Alvarado L."/>
            <person name="Berlin A."/>
            <person name="Chapman S.B."/>
            <person name="Chen Z."/>
            <person name="Freedman E."/>
            <person name="Gellesch M."/>
            <person name="Goldberg J."/>
            <person name="Griggs A."/>
            <person name="Gujja S."/>
            <person name="Heilman E.R."/>
            <person name="Heiman D."/>
            <person name="Hepburn T."/>
            <person name="Howarth C."/>
            <person name="Jen D."/>
            <person name="Larson L."/>
            <person name="Lewis B."/>
            <person name="Mehta T."/>
            <person name="Park D."/>
            <person name="Pearson M."/>
            <person name="Roberts A."/>
            <person name="Saif S."/>
            <person name="Shea T."/>
            <person name="Shenoy N."/>
            <person name="Sisk P."/>
            <person name="Stolte C."/>
            <person name="Sykes S."/>
            <person name="Walk T."/>
            <person name="White J."/>
            <person name="Yandava C."/>
            <person name="Haas B."/>
            <person name="Henn M.R."/>
            <person name="Nusbaum C."/>
            <person name="Birren B."/>
        </authorList>
    </citation>
    <scope>NUCLEOTIDE SEQUENCE [LARGE SCALE GENOMIC DNA]</scope>
    <source>
        <strain evidence="3">NA</strain>
    </source>
</reference>
<evidence type="ECO:0000313" key="3">
    <source>
        <dbReference type="Proteomes" id="UP000004810"/>
    </source>
</evidence>
<sequence length="179" mass="20210">MTDSHLIPTTLSTARKETSQDIESTPPGISSHMRRLKKKNEPKQNFGGPKMSTPKSLNMLQHDQESFCKQQQRIHDDFGVNRPCLEKENSWEPSIHSSLPPSPKICISELAAFNMTDSHLIPTTLSTARKETSQDIESTPPGISSHMRRLKKKNEPKQNFGGPKMSTPKCKSCMYFPFL</sequence>